<dbReference type="AlphaFoldDB" id="A0AA37UAQ1"/>
<dbReference type="InterPro" id="IPR050141">
    <property type="entry name" value="GCL_type2/YbdK_subfam"/>
</dbReference>
<proteinExistence type="inferred from homology"/>
<comment type="function">
    <text evidence="5">ATP-dependent carboxylate-amine ligase which exhibits weak glutamate--cysteine ligase activity.</text>
</comment>
<dbReference type="Gene3D" id="3.30.590.20">
    <property type="match status" value="1"/>
</dbReference>
<dbReference type="InterPro" id="IPR011793">
    <property type="entry name" value="YbdK"/>
</dbReference>
<evidence type="ECO:0000256" key="2">
    <source>
        <dbReference type="ARBA" id="ARBA00022741"/>
    </source>
</evidence>
<evidence type="ECO:0000313" key="6">
    <source>
        <dbReference type="EMBL" id="GMA27279.1"/>
    </source>
</evidence>
<dbReference type="GO" id="GO:0042398">
    <property type="term" value="P:modified amino acid biosynthetic process"/>
    <property type="evidence" value="ECO:0007669"/>
    <property type="project" value="InterPro"/>
</dbReference>
<dbReference type="GO" id="GO:0005524">
    <property type="term" value="F:ATP binding"/>
    <property type="evidence" value="ECO:0007669"/>
    <property type="project" value="UniProtKB-KW"/>
</dbReference>
<evidence type="ECO:0000256" key="5">
    <source>
        <dbReference type="HAMAP-Rule" id="MF_01609"/>
    </source>
</evidence>
<reference evidence="6 7" key="1">
    <citation type="journal article" date="2014" name="Int. J. Syst. Evol. Microbiol.">
        <title>Complete genome sequence of Corynebacterium casei LMG S-19264T (=DSM 44701T), isolated from a smear-ripened cheese.</title>
        <authorList>
            <consortium name="US DOE Joint Genome Institute (JGI-PGF)"/>
            <person name="Walter F."/>
            <person name="Albersmeier A."/>
            <person name="Kalinowski J."/>
            <person name="Ruckert C."/>
        </authorList>
    </citation>
    <scope>NUCLEOTIDE SEQUENCE [LARGE SCALE GENOMIC DNA]</scope>
    <source>
        <strain evidence="6 7">NBRC 112289</strain>
    </source>
</reference>
<dbReference type="RefSeq" id="WP_284229778.1">
    <property type="nucleotide sequence ID" value="NZ_BSUL01000001.1"/>
</dbReference>
<dbReference type="GO" id="GO:0004357">
    <property type="term" value="F:glutamate-cysteine ligase activity"/>
    <property type="evidence" value="ECO:0007669"/>
    <property type="project" value="UniProtKB-EC"/>
</dbReference>
<keyword evidence="3 5" id="KW-0067">ATP-binding</keyword>
<evidence type="ECO:0000313" key="7">
    <source>
        <dbReference type="Proteomes" id="UP001157160"/>
    </source>
</evidence>
<dbReference type="SUPFAM" id="SSF55931">
    <property type="entry name" value="Glutamine synthetase/guanido kinase"/>
    <property type="match status" value="1"/>
</dbReference>
<comment type="caution">
    <text evidence="6">The sequence shown here is derived from an EMBL/GenBank/DDBJ whole genome shotgun (WGS) entry which is preliminary data.</text>
</comment>
<keyword evidence="7" id="KW-1185">Reference proteome</keyword>
<dbReference type="EMBL" id="BSUL01000001">
    <property type="protein sequence ID" value="GMA27279.1"/>
    <property type="molecule type" value="Genomic_DNA"/>
</dbReference>
<dbReference type="InterPro" id="IPR006336">
    <property type="entry name" value="GCS2"/>
</dbReference>
<gene>
    <name evidence="6" type="ORF">GCM10025874_05320</name>
</gene>
<comment type="similarity">
    <text evidence="5">Belongs to the glutamate--cysteine ligase type 2 family. YbdK subfamily.</text>
</comment>
<keyword evidence="1 5" id="KW-0436">Ligase</keyword>
<dbReference type="PANTHER" id="PTHR36510">
    <property type="entry name" value="GLUTAMATE--CYSTEINE LIGASE 2-RELATED"/>
    <property type="match status" value="1"/>
</dbReference>
<dbReference type="HAMAP" id="MF_01609">
    <property type="entry name" value="Glu_cys_ligase_2"/>
    <property type="match status" value="1"/>
</dbReference>
<dbReference type="InterPro" id="IPR014746">
    <property type="entry name" value="Gln_synth/guanido_kin_cat_dom"/>
</dbReference>
<comment type="catalytic activity">
    <reaction evidence="4 5">
        <text>L-cysteine + L-glutamate + ATP = gamma-L-glutamyl-L-cysteine + ADP + phosphate + H(+)</text>
        <dbReference type="Rhea" id="RHEA:13285"/>
        <dbReference type="ChEBI" id="CHEBI:15378"/>
        <dbReference type="ChEBI" id="CHEBI:29985"/>
        <dbReference type="ChEBI" id="CHEBI:30616"/>
        <dbReference type="ChEBI" id="CHEBI:35235"/>
        <dbReference type="ChEBI" id="CHEBI:43474"/>
        <dbReference type="ChEBI" id="CHEBI:58173"/>
        <dbReference type="ChEBI" id="CHEBI:456216"/>
        <dbReference type="EC" id="6.3.2.2"/>
    </reaction>
</comment>
<sequence>MRTFGVEEEYLLVDGTTGEARSVARQVLRRAVDEQHREGFDAEIQQEMLELVTEPQTTLDGMLAAIRENRRAADELAREHGARIVALASPPLAVEAHVMPGERYRRILDHYGMTARESITCGQHVHVSVDSREEAVAVLDRIRTWLPVVLALSANSPFSAGQDTGHASYRAQLWRRWPTANPTPYFGSVEALDAYEHEMLETGVLIDENMLHFEARASKRYPTVEVRVADVSLHAETSASIAALIRGLVATAAAEWRRGIEPPKPSADTLRLASWRASISGVEGELVHPLTGRPASARDVVQSLAAHVAGALAETGDEVAVRGWLERMLDGGTGAHWQRAAFARTADLHAMIGEAAAQTQA</sequence>
<evidence type="ECO:0000256" key="4">
    <source>
        <dbReference type="ARBA" id="ARBA00048819"/>
    </source>
</evidence>
<dbReference type="Proteomes" id="UP001157160">
    <property type="component" value="Unassembled WGS sequence"/>
</dbReference>
<evidence type="ECO:0000256" key="1">
    <source>
        <dbReference type="ARBA" id="ARBA00022598"/>
    </source>
</evidence>
<dbReference type="PANTHER" id="PTHR36510:SF1">
    <property type="entry name" value="GLUTAMATE--CYSTEINE LIGASE 2-RELATED"/>
    <property type="match status" value="1"/>
</dbReference>
<dbReference type="EC" id="6.3.2.2" evidence="5"/>
<name>A0AA37UAQ1_9MICO</name>
<dbReference type="Pfam" id="PF04107">
    <property type="entry name" value="GCS2"/>
    <property type="match status" value="1"/>
</dbReference>
<accession>A0AA37UAQ1</accession>
<dbReference type="NCBIfam" id="TIGR02050">
    <property type="entry name" value="gshA_cyan_rel"/>
    <property type="match status" value="1"/>
</dbReference>
<evidence type="ECO:0000256" key="3">
    <source>
        <dbReference type="ARBA" id="ARBA00022840"/>
    </source>
</evidence>
<dbReference type="NCBIfam" id="NF010041">
    <property type="entry name" value="PRK13517.1-1"/>
    <property type="match status" value="1"/>
</dbReference>
<keyword evidence="2 5" id="KW-0547">Nucleotide-binding</keyword>
<protein>
    <recommendedName>
        <fullName evidence="5">Putative glutamate--cysteine ligase 2</fullName>
        <ecNumber evidence="5">6.3.2.2</ecNumber>
    </recommendedName>
    <alternativeName>
        <fullName evidence="5">Gamma-glutamylcysteine synthetase 2</fullName>
        <shortName evidence="5">GCS 2</shortName>
        <shortName evidence="5">Gamma-GCS 2</shortName>
    </alternativeName>
</protein>
<organism evidence="6 7">
    <name type="scientific">Arenivirga flava</name>
    <dbReference type="NCBI Taxonomy" id="1930060"/>
    <lineage>
        <taxon>Bacteria</taxon>
        <taxon>Bacillati</taxon>
        <taxon>Actinomycetota</taxon>
        <taxon>Actinomycetes</taxon>
        <taxon>Micrococcales</taxon>
        <taxon>Microbacteriaceae</taxon>
        <taxon>Arenivirga</taxon>
    </lineage>
</organism>